<sequence length="118" mass="13956">MIYYAILGFLRNIPARVWAFLQRGRRGYADRDLWHLAGYLSGWLPEALDTYARDTHSYPGDMTESEWTSMVHAMADGFRAHRRLMDDDYGEEAEREMLMERARGGLRLFAEWFADLWD</sequence>
<accession>A0A6M3JJ25</accession>
<protein>
    <submittedName>
        <fullName evidence="1">Uncharacterized protein</fullName>
    </submittedName>
</protein>
<reference evidence="1" key="1">
    <citation type="submission" date="2020-03" db="EMBL/GenBank/DDBJ databases">
        <title>The deep terrestrial virosphere.</title>
        <authorList>
            <person name="Holmfeldt K."/>
            <person name="Nilsson E."/>
            <person name="Simone D."/>
            <person name="Lopez-Fernandez M."/>
            <person name="Wu X."/>
            <person name="de Brujin I."/>
            <person name="Lundin D."/>
            <person name="Andersson A."/>
            <person name="Bertilsson S."/>
            <person name="Dopson M."/>
        </authorList>
    </citation>
    <scope>NUCLEOTIDE SEQUENCE</scope>
    <source>
        <strain evidence="1">MM415A04263</strain>
    </source>
</reference>
<evidence type="ECO:0000313" key="1">
    <source>
        <dbReference type="EMBL" id="QJA69816.1"/>
    </source>
</evidence>
<organism evidence="1">
    <name type="scientific">viral metagenome</name>
    <dbReference type="NCBI Taxonomy" id="1070528"/>
    <lineage>
        <taxon>unclassified sequences</taxon>
        <taxon>metagenomes</taxon>
        <taxon>organismal metagenomes</taxon>
    </lineage>
</organism>
<proteinExistence type="predicted"/>
<dbReference type="EMBL" id="MT141738">
    <property type="protein sequence ID" value="QJA69816.1"/>
    <property type="molecule type" value="Genomic_DNA"/>
</dbReference>
<gene>
    <name evidence="1" type="ORF">MM415A04263_0011</name>
</gene>
<dbReference type="AlphaFoldDB" id="A0A6M3JJ25"/>
<name>A0A6M3JJ25_9ZZZZ</name>